<feature type="binding site" evidence="7">
    <location>
        <begin position="172"/>
        <end position="179"/>
    </location>
    <ligand>
        <name>NAD(+)</name>
        <dbReference type="ChEBI" id="CHEBI:57540"/>
    </ligand>
</feature>
<dbReference type="Pfam" id="PF02852">
    <property type="entry name" value="Pyr_redox_dim"/>
    <property type="match status" value="1"/>
</dbReference>
<keyword evidence="6 9" id="KW-0676">Redox-active center</keyword>
<feature type="binding site" evidence="7">
    <location>
        <position position="113"/>
    </location>
    <ligand>
        <name>FAD</name>
        <dbReference type="ChEBI" id="CHEBI:57692"/>
    </ligand>
</feature>
<dbReference type="NCBIfam" id="NF004776">
    <property type="entry name" value="PRK06116.1"/>
    <property type="match status" value="1"/>
</dbReference>
<evidence type="ECO:0000256" key="7">
    <source>
        <dbReference type="PIRSR" id="PIRSR000350-3"/>
    </source>
</evidence>
<dbReference type="InterPro" id="IPR016156">
    <property type="entry name" value="FAD/NAD-linked_Rdtase_dimer_sf"/>
</dbReference>
<dbReference type="PRINTS" id="PR00368">
    <property type="entry name" value="FADPNR"/>
</dbReference>
<evidence type="ECO:0000256" key="9">
    <source>
        <dbReference type="RuleBase" id="RU003691"/>
    </source>
</evidence>
<feature type="disulfide bond" description="Redox-active" evidence="8">
    <location>
        <begin position="42"/>
        <end position="47"/>
    </location>
</feature>
<comment type="similarity">
    <text evidence="1 9">Belongs to the class-I pyridine nucleotide-disulfide oxidoreductase family.</text>
</comment>
<evidence type="ECO:0000256" key="2">
    <source>
        <dbReference type="ARBA" id="ARBA00022630"/>
    </source>
</evidence>
<comment type="cofactor">
    <cofactor evidence="7">
        <name>FAD</name>
        <dbReference type="ChEBI" id="CHEBI:57692"/>
    </cofactor>
    <text evidence="7">Binds 1 FAD per subunit.</text>
</comment>
<dbReference type="InterPro" id="IPR046952">
    <property type="entry name" value="GSHR/TRXR-like"/>
</dbReference>
<accession>A0A1R2B242</accession>
<organism evidence="12 13">
    <name type="scientific">Stentor coeruleus</name>
    <dbReference type="NCBI Taxonomy" id="5963"/>
    <lineage>
        <taxon>Eukaryota</taxon>
        <taxon>Sar</taxon>
        <taxon>Alveolata</taxon>
        <taxon>Ciliophora</taxon>
        <taxon>Postciliodesmatophora</taxon>
        <taxon>Heterotrichea</taxon>
        <taxon>Heterotrichida</taxon>
        <taxon>Stentoridae</taxon>
        <taxon>Stentor</taxon>
    </lineage>
</organism>
<dbReference type="PIRSF" id="PIRSF000350">
    <property type="entry name" value="Mercury_reductase_MerA"/>
    <property type="match status" value="1"/>
</dbReference>
<dbReference type="InterPro" id="IPR023753">
    <property type="entry name" value="FAD/NAD-binding_dom"/>
</dbReference>
<dbReference type="Proteomes" id="UP000187209">
    <property type="component" value="Unassembled WGS sequence"/>
</dbReference>
<dbReference type="PROSITE" id="PS00076">
    <property type="entry name" value="PYRIDINE_REDOX_1"/>
    <property type="match status" value="1"/>
</dbReference>
<dbReference type="Gene3D" id="3.50.50.60">
    <property type="entry name" value="FAD/NAD(P)-binding domain"/>
    <property type="match status" value="1"/>
</dbReference>
<feature type="binding site" evidence="7">
    <location>
        <position position="51"/>
    </location>
    <ligand>
        <name>FAD</name>
        <dbReference type="ChEBI" id="CHEBI:57692"/>
    </ligand>
</feature>
<dbReference type="PANTHER" id="PTHR42737:SF2">
    <property type="entry name" value="GLUTATHIONE REDUCTASE"/>
    <property type="match status" value="1"/>
</dbReference>
<dbReference type="SUPFAM" id="SSF51905">
    <property type="entry name" value="FAD/NAD(P)-binding domain"/>
    <property type="match status" value="1"/>
</dbReference>
<dbReference type="GO" id="GO:0004362">
    <property type="term" value="F:glutathione-disulfide reductase (NADPH) activity"/>
    <property type="evidence" value="ECO:0007669"/>
    <property type="project" value="TreeGrafter"/>
</dbReference>
<evidence type="ECO:0000256" key="6">
    <source>
        <dbReference type="ARBA" id="ARBA00023284"/>
    </source>
</evidence>
<dbReference type="PRINTS" id="PR00411">
    <property type="entry name" value="PNDRDTASEI"/>
</dbReference>
<evidence type="ECO:0000313" key="13">
    <source>
        <dbReference type="Proteomes" id="UP000187209"/>
    </source>
</evidence>
<evidence type="ECO:0000256" key="1">
    <source>
        <dbReference type="ARBA" id="ARBA00007532"/>
    </source>
</evidence>
<evidence type="ECO:0000256" key="5">
    <source>
        <dbReference type="ARBA" id="ARBA00023157"/>
    </source>
</evidence>
<feature type="binding site" evidence="7">
    <location>
        <position position="298"/>
    </location>
    <ligand>
        <name>FAD</name>
        <dbReference type="ChEBI" id="CHEBI:57692"/>
    </ligand>
</feature>
<dbReference type="GO" id="GO:0050660">
    <property type="term" value="F:flavin adenine dinucleotide binding"/>
    <property type="evidence" value="ECO:0007669"/>
    <property type="project" value="InterPro"/>
</dbReference>
<dbReference type="GO" id="GO:0006749">
    <property type="term" value="P:glutathione metabolic process"/>
    <property type="evidence" value="ECO:0007669"/>
    <property type="project" value="TreeGrafter"/>
</dbReference>
<keyword evidence="2 9" id="KW-0285">Flavoprotein</keyword>
<dbReference type="InterPro" id="IPR012999">
    <property type="entry name" value="Pyr_OxRdtase_I_AS"/>
</dbReference>
<dbReference type="SUPFAM" id="SSF55424">
    <property type="entry name" value="FAD/NAD-linked reductases, dimerisation (C-terminal) domain"/>
    <property type="match status" value="1"/>
</dbReference>
<dbReference type="EMBL" id="MPUH01001062">
    <property type="protein sequence ID" value="OMJ70690.1"/>
    <property type="molecule type" value="Genomic_DNA"/>
</dbReference>
<protein>
    <submittedName>
        <fullName evidence="12">Uncharacterized protein</fullName>
    </submittedName>
</protein>
<evidence type="ECO:0000256" key="3">
    <source>
        <dbReference type="ARBA" id="ARBA00022827"/>
    </source>
</evidence>
<dbReference type="GO" id="GO:0005739">
    <property type="term" value="C:mitochondrion"/>
    <property type="evidence" value="ECO:0007669"/>
    <property type="project" value="TreeGrafter"/>
</dbReference>
<dbReference type="AlphaFoldDB" id="A0A1R2B242"/>
<keyword evidence="7" id="KW-0547">Nucleotide-binding</keyword>
<dbReference type="GO" id="GO:0045454">
    <property type="term" value="P:cell redox homeostasis"/>
    <property type="evidence" value="ECO:0007669"/>
    <property type="project" value="InterPro"/>
</dbReference>
<proteinExistence type="inferred from homology"/>
<dbReference type="InterPro" id="IPR036188">
    <property type="entry name" value="FAD/NAD-bd_sf"/>
</dbReference>
<sequence>MKKVYDFLVLGGGSGGVAAAYNAARYGKKVAVIESQRLGGTCVNLGCVPKKVMWYGVAMIEDFKRANAYGIDLEYSMSFEKLKNNRDEYVKRINLDYESMLKEEKIDYIRGFGKFLDSSTIEVGTESISSKHILIATGSSPLLPDILGKENLSTSDDFFALKSLPKDVLIIGNGYIAAELAGIFKTFGSNVSIAIRGTSFLRGFDQDIGEIMGQIYTKSGIRLLFNTDTKEVNFSGGKFQAKIGEQFESFDKIFAAAGRVPNIHKISLEKAGVKFENGCILTDEYERTNIPGIYAIGDVTSRIKLTPVASAAGKKLVERIFNNGTAKMDYTNIPSVVFSHPPIGILGMTETQAREKFEDVKVYKTSFDDINFALSSHKMPNFMKMICTGKDEKIIGLHVLGRNVDEAMQGFAVAIKMGATKADFENAVDLRFWGTKVYNRNIMTS</sequence>
<feature type="domain" description="Pyridine nucleotide-disulphide oxidoreductase dimerisation" evidence="10">
    <location>
        <begin position="333"/>
        <end position="428"/>
    </location>
</feature>
<keyword evidence="13" id="KW-1185">Reference proteome</keyword>
<dbReference type="GO" id="GO:0034599">
    <property type="term" value="P:cellular response to oxidative stress"/>
    <property type="evidence" value="ECO:0007669"/>
    <property type="project" value="TreeGrafter"/>
</dbReference>
<evidence type="ECO:0000256" key="8">
    <source>
        <dbReference type="PIRSR" id="PIRSR000350-4"/>
    </source>
</evidence>
<dbReference type="Pfam" id="PF07992">
    <property type="entry name" value="Pyr_redox_2"/>
    <property type="match status" value="1"/>
</dbReference>
<feature type="domain" description="FAD/NAD(P)-binding" evidence="11">
    <location>
        <begin position="5"/>
        <end position="313"/>
    </location>
</feature>
<keyword evidence="4 9" id="KW-0560">Oxidoreductase</keyword>
<evidence type="ECO:0000259" key="11">
    <source>
        <dbReference type="Pfam" id="PF07992"/>
    </source>
</evidence>
<feature type="binding site" evidence="7">
    <location>
        <begin position="137"/>
        <end position="139"/>
    </location>
    <ligand>
        <name>FAD</name>
        <dbReference type="ChEBI" id="CHEBI:57692"/>
    </ligand>
</feature>
<keyword evidence="5" id="KW-1015">Disulfide bond</keyword>
<evidence type="ECO:0000256" key="4">
    <source>
        <dbReference type="ARBA" id="ARBA00023002"/>
    </source>
</evidence>
<dbReference type="GO" id="GO:0005829">
    <property type="term" value="C:cytosol"/>
    <property type="evidence" value="ECO:0007669"/>
    <property type="project" value="TreeGrafter"/>
</dbReference>
<keyword evidence="7" id="KW-0520">NAD</keyword>
<dbReference type="InterPro" id="IPR001100">
    <property type="entry name" value="Pyr_nuc-diS_OxRdtase"/>
</dbReference>
<comment type="caution">
    <text evidence="12">The sequence shown here is derived from an EMBL/GenBank/DDBJ whole genome shotgun (WGS) entry which is preliminary data.</text>
</comment>
<gene>
    <name evidence="12" type="ORF">SteCoe_31278</name>
</gene>
<feature type="binding site" evidence="7">
    <location>
        <position position="258"/>
    </location>
    <ligand>
        <name>NAD(+)</name>
        <dbReference type="ChEBI" id="CHEBI:57540"/>
    </ligand>
</feature>
<reference evidence="12 13" key="1">
    <citation type="submission" date="2016-11" db="EMBL/GenBank/DDBJ databases">
        <title>The macronuclear genome of Stentor coeruleus: a giant cell with tiny introns.</title>
        <authorList>
            <person name="Slabodnick M."/>
            <person name="Ruby J.G."/>
            <person name="Reiff S.B."/>
            <person name="Swart E.C."/>
            <person name="Gosai S."/>
            <person name="Prabakaran S."/>
            <person name="Witkowska E."/>
            <person name="Larue G.E."/>
            <person name="Fisher S."/>
            <person name="Freeman R.M."/>
            <person name="Gunawardena J."/>
            <person name="Chu W."/>
            <person name="Stover N.A."/>
            <person name="Gregory B.D."/>
            <person name="Nowacki M."/>
            <person name="Derisi J."/>
            <person name="Roy S.W."/>
            <person name="Marshall W.F."/>
            <person name="Sood P."/>
        </authorList>
    </citation>
    <scope>NUCLEOTIDE SEQUENCE [LARGE SCALE GENOMIC DNA]</scope>
    <source>
        <strain evidence="12">WM001</strain>
    </source>
</reference>
<dbReference type="OrthoDB" id="5956163at2759"/>
<keyword evidence="3 7" id="KW-0274">FAD</keyword>
<dbReference type="PANTHER" id="PTHR42737">
    <property type="entry name" value="GLUTATHIONE REDUCTASE"/>
    <property type="match status" value="1"/>
</dbReference>
<evidence type="ECO:0000313" key="12">
    <source>
        <dbReference type="EMBL" id="OMJ70690.1"/>
    </source>
</evidence>
<evidence type="ECO:0000259" key="10">
    <source>
        <dbReference type="Pfam" id="PF02852"/>
    </source>
</evidence>
<name>A0A1R2B242_9CILI</name>
<dbReference type="InterPro" id="IPR004099">
    <property type="entry name" value="Pyr_nucl-diS_OxRdtase_dimer"/>
</dbReference>